<keyword evidence="9" id="KW-0406">Ion transport</keyword>
<dbReference type="PANTHER" id="PTHR48086">
    <property type="entry name" value="SODIUM/PROLINE SYMPORTER-RELATED"/>
    <property type="match status" value="1"/>
</dbReference>
<evidence type="ECO:0000256" key="10">
    <source>
        <dbReference type="ARBA" id="ARBA00023136"/>
    </source>
</evidence>
<keyword evidence="15" id="KW-1185">Reference proteome</keyword>
<keyword evidence="3" id="KW-0813">Transport</keyword>
<evidence type="ECO:0000256" key="11">
    <source>
        <dbReference type="ARBA" id="ARBA00023201"/>
    </source>
</evidence>
<proteinExistence type="inferred from homology"/>
<dbReference type="EMBL" id="CP031223">
    <property type="protein sequence ID" value="QFF97736.1"/>
    <property type="molecule type" value="Genomic_DNA"/>
</dbReference>
<keyword evidence="11" id="KW-0739">Sodium transport</keyword>
<evidence type="ECO:0000256" key="9">
    <source>
        <dbReference type="ARBA" id="ARBA00023065"/>
    </source>
</evidence>
<comment type="similarity">
    <text evidence="2">Belongs to the sodium:solute symporter (SSF) (TC 2.A.21) family.</text>
</comment>
<accession>A0A5J6SIF5</accession>
<dbReference type="InterPro" id="IPR050277">
    <property type="entry name" value="Sodium:Solute_Symporter"/>
</dbReference>
<keyword evidence="10 13" id="KW-0472">Membrane</keyword>
<evidence type="ECO:0000256" key="8">
    <source>
        <dbReference type="ARBA" id="ARBA00023053"/>
    </source>
</evidence>
<feature type="transmembrane region" description="Helical" evidence="13">
    <location>
        <begin position="155"/>
        <end position="173"/>
    </location>
</feature>
<keyword evidence="4" id="KW-1003">Cell membrane</keyword>
<evidence type="ECO:0000256" key="12">
    <source>
        <dbReference type="ARBA" id="ARBA00033708"/>
    </source>
</evidence>
<keyword evidence="8" id="KW-0915">Sodium</keyword>
<feature type="transmembrane region" description="Helical" evidence="13">
    <location>
        <begin position="92"/>
        <end position="118"/>
    </location>
</feature>
<feature type="transmembrane region" description="Helical" evidence="13">
    <location>
        <begin position="383"/>
        <end position="402"/>
    </location>
</feature>
<feature type="transmembrane region" description="Helical" evidence="13">
    <location>
        <begin position="279"/>
        <end position="310"/>
    </location>
</feature>
<dbReference type="InterPro" id="IPR001734">
    <property type="entry name" value="Na/solute_symporter"/>
</dbReference>
<evidence type="ECO:0000256" key="5">
    <source>
        <dbReference type="ARBA" id="ARBA00022692"/>
    </source>
</evidence>
<dbReference type="GO" id="GO:0005886">
    <property type="term" value="C:plasma membrane"/>
    <property type="evidence" value="ECO:0007669"/>
    <property type="project" value="UniProtKB-SubCell"/>
</dbReference>
<organism evidence="14 15">
    <name type="scientific">Psychrobacillus glaciei</name>
    <dbReference type="NCBI Taxonomy" id="2283160"/>
    <lineage>
        <taxon>Bacteria</taxon>
        <taxon>Bacillati</taxon>
        <taxon>Bacillota</taxon>
        <taxon>Bacilli</taxon>
        <taxon>Bacillales</taxon>
        <taxon>Bacillaceae</taxon>
        <taxon>Psychrobacillus</taxon>
    </lineage>
</organism>
<feature type="transmembrane region" description="Helical" evidence="13">
    <location>
        <begin position="199"/>
        <end position="216"/>
    </location>
</feature>
<evidence type="ECO:0000313" key="14">
    <source>
        <dbReference type="EMBL" id="QFF97736.1"/>
    </source>
</evidence>
<comment type="catalytic activity">
    <reaction evidence="12">
        <text>L-proline(in) + Na(+)(in) = L-proline(out) + Na(+)(out)</text>
        <dbReference type="Rhea" id="RHEA:28967"/>
        <dbReference type="ChEBI" id="CHEBI:29101"/>
        <dbReference type="ChEBI" id="CHEBI:60039"/>
    </reaction>
</comment>
<evidence type="ECO:0000256" key="1">
    <source>
        <dbReference type="ARBA" id="ARBA00004651"/>
    </source>
</evidence>
<feature type="transmembrane region" description="Helical" evidence="13">
    <location>
        <begin position="356"/>
        <end position="376"/>
    </location>
</feature>
<sequence>MKTYRHYITGSLILGISSGMISLLARWITGNTILSSPESLVKYGLLGGIGYSLVGAFSIFMFGTFANKIRFRFPDVETIGDVFQERLRKDGYWLMTIIILFLGLDSLFMQAVGAAVLFDLLFNIPFTVSLFFFFFYCFIIAGLGGMKWIQKFEGISIFFIFAAIIFIPLYFFIQEGAFKVYDGIRLYHPYLLFAKNHEAYFFIATFMLVACGQVLTDRSTWQRLYMIEQKKVRITFWSTAFVWSTIPIALSAMLLIVIFEGSFGETYTLLFQLITKIDPIFLSVLFFLFCFGALSTTINAEIHATTIHFIKHIRLPLKSSMTDQQMRKESYIFSGLLLLFLLIVTHFAKFTLLDFLFFYGHLYAASIPVMLIIIFSKRKISRLLPYSIIAGWLISVTLFGGLTSLQTIWISFFLSGVFSVLSMLFARVEFSSRYSK</sequence>
<dbReference type="AlphaFoldDB" id="A0A5J6SIF5"/>
<comment type="subcellular location">
    <subcellularLocation>
        <location evidence="1">Cell membrane</location>
        <topology evidence="1">Multi-pass membrane protein</topology>
    </subcellularLocation>
</comment>
<dbReference type="Proteomes" id="UP000325517">
    <property type="component" value="Chromosome"/>
</dbReference>
<evidence type="ECO:0000256" key="3">
    <source>
        <dbReference type="ARBA" id="ARBA00022448"/>
    </source>
</evidence>
<feature type="transmembrane region" description="Helical" evidence="13">
    <location>
        <begin position="40"/>
        <end position="62"/>
    </location>
</feature>
<evidence type="ECO:0000256" key="4">
    <source>
        <dbReference type="ARBA" id="ARBA00022475"/>
    </source>
</evidence>
<keyword evidence="5 13" id="KW-0812">Transmembrane</keyword>
<dbReference type="GO" id="GO:0006814">
    <property type="term" value="P:sodium ion transport"/>
    <property type="evidence" value="ECO:0007669"/>
    <property type="project" value="UniProtKB-KW"/>
</dbReference>
<feature type="transmembrane region" description="Helical" evidence="13">
    <location>
        <begin position="124"/>
        <end position="143"/>
    </location>
</feature>
<gene>
    <name evidence="14" type="ORF">PB01_02320</name>
</gene>
<dbReference type="PANTHER" id="PTHR48086:SF3">
    <property type="entry name" value="SODIUM_PROLINE SYMPORTER"/>
    <property type="match status" value="1"/>
</dbReference>
<feature type="transmembrane region" description="Helical" evidence="13">
    <location>
        <begin position="236"/>
        <end position="259"/>
    </location>
</feature>
<protein>
    <recommendedName>
        <fullName evidence="16">Transporter</fullName>
    </recommendedName>
</protein>
<feature type="transmembrane region" description="Helical" evidence="13">
    <location>
        <begin position="7"/>
        <end position="28"/>
    </location>
</feature>
<evidence type="ECO:0000256" key="7">
    <source>
        <dbReference type="ARBA" id="ARBA00022989"/>
    </source>
</evidence>
<keyword evidence="7 13" id="KW-1133">Transmembrane helix</keyword>
<dbReference type="InterPro" id="IPR038377">
    <property type="entry name" value="Na/Glc_symporter_sf"/>
</dbReference>
<feature type="transmembrane region" description="Helical" evidence="13">
    <location>
        <begin position="331"/>
        <end position="350"/>
    </location>
</feature>
<reference evidence="14 15" key="1">
    <citation type="submission" date="2018-07" db="EMBL/GenBank/DDBJ databases">
        <title>Complete genome sequence of Psychrobacillus sp. PB01, isolated from iceberg, and comparative genome analysis of Psychrobacillus strains.</title>
        <authorList>
            <person name="Lee P.C."/>
        </authorList>
    </citation>
    <scope>NUCLEOTIDE SEQUENCE [LARGE SCALE GENOMIC DNA]</scope>
    <source>
        <strain evidence="14 15">PB01</strain>
    </source>
</reference>
<evidence type="ECO:0000313" key="15">
    <source>
        <dbReference type="Proteomes" id="UP000325517"/>
    </source>
</evidence>
<evidence type="ECO:0008006" key="16">
    <source>
        <dbReference type="Google" id="ProtNLM"/>
    </source>
</evidence>
<dbReference type="PROSITE" id="PS50283">
    <property type="entry name" value="NA_SOLUT_SYMP_3"/>
    <property type="match status" value="1"/>
</dbReference>
<evidence type="ECO:0000256" key="6">
    <source>
        <dbReference type="ARBA" id="ARBA00022847"/>
    </source>
</evidence>
<evidence type="ECO:0000256" key="2">
    <source>
        <dbReference type="ARBA" id="ARBA00006434"/>
    </source>
</evidence>
<dbReference type="Gene3D" id="1.20.1730.10">
    <property type="entry name" value="Sodium/glucose cotransporter"/>
    <property type="match status" value="1"/>
</dbReference>
<keyword evidence="6" id="KW-0769">Symport</keyword>
<dbReference type="GO" id="GO:0015293">
    <property type="term" value="F:symporter activity"/>
    <property type="evidence" value="ECO:0007669"/>
    <property type="project" value="UniProtKB-KW"/>
</dbReference>
<evidence type="ECO:0000256" key="13">
    <source>
        <dbReference type="SAM" id="Phobius"/>
    </source>
</evidence>
<name>A0A5J6SIF5_9BACI</name>
<feature type="transmembrane region" description="Helical" evidence="13">
    <location>
        <begin position="408"/>
        <end position="426"/>
    </location>
</feature>
<dbReference type="KEGG" id="psyo:PB01_02320"/>